<keyword evidence="1" id="KW-1133">Transmembrane helix</keyword>
<keyword evidence="1" id="KW-0812">Transmembrane</keyword>
<organism evidence="2">
    <name type="scientific">human gut metagenome</name>
    <dbReference type="NCBI Taxonomy" id="408170"/>
    <lineage>
        <taxon>unclassified sequences</taxon>
        <taxon>metagenomes</taxon>
        <taxon>organismal metagenomes</taxon>
    </lineage>
</organism>
<sequence>MAKTREYAFVYLFGGIMYGLMEVIWRGHTHWTMTLTGGT</sequence>
<proteinExistence type="predicted"/>
<keyword evidence="1" id="KW-0472">Membrane</keyword>
<feature type="non-terminal residue" evidence="2">
    <location>
        <position position="39"/>
    </location>
</feature>
<comment type="caution">
    <text evidence="2">The sequence shown here is derived from an EMBL/GenBank/DDBJ whole genome shotgun (WGS) entry which is preliminary data.</text>
</comment>
<dbReference type="EMBL" id="AJWY01001491">
    <property type="protein sequence ID" value="EKC79711.1"/>
    <property type="molecule type" value="Genomic_DNA"/>
</dbReference>
<evidence type="ECO:0000313" key="2">
    <source>
        <dbReference type="EMBL" id="EKC79711.1"/>
    </source>
</evidence>
<dbReference type="AlphaFoldDB" id="K1V731"/>
<evidence type="ECO:0000256" key="1">
    <source>
        <dbReference type="SAM" id="Phobius"/>
    </source>
</evidence>
<protein>
    <submittedName>
        <fullName evidence="2">Uncharacterized protein</fullName>
    </submittedName>
</protein>
<reference evidence="2" key="1">
    <citation type="journal article" date="2013" name="Environ. Microbiol.">
        <title>Microbiota from the distal guts of lean and obese adolescents exhibit partial functional redundancy besides clear differences in community structure.</title>
        <authorList>
            <person name="Ferrer M."/>
            <person name="Ruiz A."/>
            <person name="Lanza F."/>
            <person name="Haange S.B."/>
            <person name="Oberbach A."/>
            <person name="Till H."/>
            <person name="Bargiela R."/>
            <person name="Campoy C."/>
            <person name="Segura M.T."/>
            <person name="Richter M."/>
            <person name="von Bergen M."/>
            <person name="Seifert J."/>
            <person name="Suarez A."/>
        </authorList>
    </citation>
    <scope>NUCLEOTIDE SEQUENCE</scope>
</reference>
<feature type="transmembrane region" description="Helical" evidence="1">
    <location>
        <begin position="7"/>
        <end position="25"/>
    </location>
</feature>
<gene>
    <name evidence="2" type="ORF">LEA_02157</name>
</gene>
<accession>K1V731</accession>
<name>K1V731_9ZZZZ</name>